<dbReference type="Gramene" id="OIT19722">
    <property type="protein sequence ID" value="OIT19722"/>
    <property type="gene ID" value="A4A49_40729"/>
</dbReference>
<protein>
    <submittedName>
        <fullName evidence="2">Uncharacterized protein</fullName>
    </submittedName>
</protein>
<dbReference type="AlphaFoldDB" id="A0A1J6JPM5"/>
<dbReference type="EMBL" id="MJEQ01006356">
    <property type="protein sequence ID" value="OIT19722.1"/>
    <property type="molecule type" value="Genomic_DNA"/>
</dbReference>
<name>A0A1J6JPM5_NICAT</name>
<dbReference type="Proteomes" id="UP000187609">
    <property type="component" value="Unassembled WGS sequence"/>
</dbReference>
<reference evidence="2" key="1">
    <citation type="submission" date="2016-11" db="EMBL/GenBank/DDBJ databases">
        <title>The genome of Nicotiana attenuata.</title>
        <authorList>
            <person name="Xu S."/>
            <person name="Brockmoeller T."/>
            <person name="Gaquerel E."/>
            <person name="Navarro A."/>
            <person name="Kuhl H."/>
            <person name="Gase K."/>
            <person name="Ling Z."/>
            <person name="Zhou W."/>
            <person name="Kreitzer C."/>
            <person name="Stanke M."/>
            <person name="Tang H."/>
            <person name="Lyons E."/>
            <person name="Pandey P."/>
            <person name="Pandey S.P."/>
            <person name="Timmermann B."/>
            <person name="Baldwin I.T."/>
        </authorList>
    </citation>
    <scope>NUCLEOTIDE SEQUENCE [LARGE SCALE GENOMIC DNA]</scope>
    <source>
        <strain evidence="2">UT</strain>
    </source>
</reference>
<keyword evidence="1" id="KW-0472">Membrane</keyword>
<proteinExistence type="predicted"/>
<evidence type="ECO:0000313" key="2">
    <source>
        <dbReference type="EMBL" id="OIT19722.1"/>
    </source>
</evidence>
<keyword evidence="1" id="KW-1133">Transmembrane helix</keyword>
<feature type="transmembrane region" description="Helical" evidence="1">
    <location>
        <begin position="66"/>
        <end position="87"/>
    </location>
</feature>
<organism evidence="2 3">
    <name type="scientific">Nicotiana attenuata</name>
    <name type="common">Coyote tobacco</name>
    <dbReference type="NCBI Taxonomy" id="49451"/>
    <lineage>
        <taxon>Eukaryota</taxon>
        <taxon>Viridiplantae</taxon>
        <taxon>Streptophyta</taxon>
        <taxon>Embryophyta</taxon>
        <taxon>Tracheophyta</taxon>
        <taxon>Spermatophyta</taxon>
        <taxon>Magnoliopsida</taxon>
        <taxon>eudicotyledons</taxon>
        <taxon>Gunneridae</taxon>
        <taxon>Pentapetalae</taxon>
        <taxon>asterids</taxon>
        <taxon>lamiids</taxon>
        <taxon>Solanales</taxon>
        <taxon>Solanaceae</taxon>
        <taxon>Nicotianoideae</taxon>
        <taxon>Nicotianeae</taxon>
        <taxon>Nicotiana</taxon>
    </lineage>
</organism>
<gene>
    <name evidence="2" type="ORF">A4A49_40729</name>
</gene>
<evidence type="ECO:0000313" key="3">
    <source>
        <dbReference type="Proteomes" id="UP000187609"/>
    </source>
</evidence>
<evidence type="ECO:0000256" key="1">
    <source>
        <dbReference type="SAM" id="Phobius"/>
    </source>
</evidence>
<keyword evidence="1" id="KW-0812">Transmembrane</keyword>
<comment type="caution">
    <text evidence="2">The sequence shown here is derived from an EMBL/GenBank/DDBJ whole genome shotgun (WGS) entry which is preliminary data.</text>
</comment>
<sequence length="89" mass="10316">MTGSSDLELKFGWFVVLKELFGCEVKKKKLRRGGVLCSQIRNGYDFIKKQQQLPVLLKKKELRAQFFSLNAFQIFGVFCVCSSPRVFVY</sequence>
<accession>A0A1J6JPM5</accession>
<keyword evidence="3" id="KW-1185">Reference proteome</keyword>